<reference evidence="2 3" key="1">
    <citation type="submission" date="2016-03" db="EMBL/GenBank/DDBJ databases">
        <title>Complete genome sequence of Shewanella psychrophila WP2, a deep sea bacterium isolated from west Pacific sediment.</title>
        <authorList>
            <person name="Xu G."/>
            <person name="Jian H."/>
        </authorList>
    </citation>
    <scope>NUCLEOTIDE SEQUENCE [LARGE SCALE GENOMIC DNA]</scope>
    <source>
        <strain evidence="2 3">WP2</strain>
    </source>
</reference>
<feature type="transmembrane region" description="Helical" evidence="1">
    <location>
        <begin position="243"/>
        <end position="268"/>
    </location>
</feature>
<protein>
    <submittedName>
        <fullName evidence="2">Uncharacterized protein</fullName>
    </submittedName>
</protein>
<evidence type="ECO:0000313" key="3">
    <source>
        <dbReference type="Proteomes" id="UP000189545"/>
    </source>
</evidence>
<name>A0A1S6HYZ0_9GAMM</name>
<keyword evidence="1" id="KW-0472">Membrane</keyword>
<evidence type="ECO:0000256" key="1">
    <source>
        <dbReference type="SAM" id="Phobius"/>
    </source>
</evidence>
<keyword evidence="1" id="KW-1133">Transmembrane helix</keyword>
<dbReference type="AlphaFoldDB" id="A0A1S6HYZ0"/>
<feature type="transmembrane region" description="Helical" evidence="1">
    <location>
        <begin position="103"/>
        <end position="124"/>
    </location>
</feature>
<keyword evidence="3" id="KW-1185">Reference proteome</keyword>
<organism evidence="2 3">
    <name type="scientific">Shewanella psychrophila</name>
    <dbReference type="NCBI Taxonomy" id="225848"/>
    <lineage>
        <taxon>Bacteria</taxon>
        <taxon>Pseudomonadati</taxon>
        <taxon>Pseudomonadota</taxon>
        <taxon>Gammaproteobacteria</taxon>
        <taxon>Alteromonadales</taxon>
        <taxon>Shewanellaceae</taxon>
        <taxon>Shewanella</taxon>
    </lineage>
</organism>
<dbReference type="STRING" id="225848.Sps_05609"/>
<feature type="transmembrane region" description="Helical" evidence="1">
    <location>
        <begin position="32"/>
        <end position="58"/>
    </location>
</feature>
<proteinExistence type="predicted"/>
<dbReference type="RefSeq" id="WP_077755444.1">
    <property type="nucleotide sequence ID" value="NZ_CP014782.1"/>
</dbReference>
<feature type="transmembrane region" description="Helical" evidence="1">
    <location>
        <begin position="326"/>
        <end position="346"/>
    </location>
</feature>
<feature type="transmembrane region" description="Helical" evidence="1">
    <location>
        <begin position="409"/>
        <end position="429"/>
    </location>
</feature>
<feature type="transmembrane region" description="Helical" evidence="1">
    <location>
        <begin position="274"/>
        <end position="293"/>
    </location>
</feature>
<feature type="transmembrane region" description="Helical" evidence="1">
    <location>
        <begin position="178"/>
        <end position="194"/>
    </location>
</feature>
<feature type="transmembrane region" description="Helical" evidence="1">
    <location>
        <begin position="64"/>
        <end position="82"/>
    </location>
</feature>
<feature type="transmembrane region" description="Helical" evidence="1">
    <location>
        <begin position="130"/>
        <end position="147"/>
    </location>
</feature>
<sequence>MSRPNPELVQARNDNGPSLNLLQRRFAGVLRFWFYDLGSASFMGVALLGLLMLVPIIGFDKLEILPLMLGMVQISVSAAVAWQLNRLAATEWSILLPEYRQNIFFQCAFMLLSSFTIGTFICLLVGEEGAFSQLLLATGLGLIFVYMCQIKMSVYYLSILLYLSLLFIDSIAAHVSSSMMAVLVIVNLALAWGIRKRAAVSGWHPDARTIYLNALEMGGIWLPNAKSYPLINKLDKHLHPVNFFMGPLLALLIIAMPIITLMVAALAQLVGVEIPTLFMLVQFSCVACTMVHWSRIQRWRAVETLFMLPGFSGKQGMINAFNRSQVNLLVLFTLIMGITAALVSLFNPTITLVVWSHLVLSTFFGCGFLLGVGCACKTALQLSTTMLIIIAHSAWISGSLRMFAEETDVWPWLAVDLALVGISILTIWWGSRKLWKGDLV</sequence>
<dbReference type="EMBL" id="CP014782">
    <property type="protein sequence ID" value="AQS40672.1"/>
    <property type="molecule type" value="Genomic_DNA"/>
</dbReference>
<dbReference type="OrthoDB" id="6281851at2"/>
<feature type="transmembrane region" description="Helical" evidence="1">
    <location>
        <begin position="352"/>
        <end position="372"/>
    </location>
</feature>
<feature type="transmembrane region" description="Helical" evidence="1">
    <location>
        <begin position="379"/>
        <end position="397"/>
    </location>
</feature>
<feature type="transmembrane region" description="Helical" evidence="1">
    <location>
        <begin position="154"/>
        <end position="172"/>
    </location>
</feature>
<dbReference type="Proteomes" id="UP000189545">
    <property type="component" value="Chromosome"/>
</dbReference>
<keyword evidence="1" id="KW-0812">Transmembrane</keyword>
<evidence type="ECO:0000313" key="2">
    <source>
        <dbReference type="EMBL" id="AQS40672.1"/>
    </source>
</evidence>
<gene>
    <name evidence="2" type="ORF">Sps_05609</name>
</gene>
<dbReference type="KEGG" id="spsw:Sps_05609"/>
<accession>A0A1S6HYZ0</accession>